<dbReference type="InterPro" id="IPR001173">
    <property type="entry name" value="Glyco_trans_2-like"/>
</dbReference>
<dbReference type="PANTHER" id="PTHR43179">
    <property type="entry name" value="RHAMNOSYLTRANSFERASE WBBL"/>
    <property type="match status" value="1"/>
</dbReference>
<dbReference type="GO" id="GO:0016757">
    <property type="term" value="F:glycosyltransferase activity"/>
    <property type="evidence" value="ECO:0007669"/>
    <property type="project" value="UniProtKB-KW"/>
</dbReference>
<accession>A0A8J3GHT7</accession>
<reference evidence="2" key="1">
    <citation type="journal article" date="2014" name="Int. J. Syst. Evol. Microbiol.">
        <title>Complete genome sequence of Corynebacterium casei LMG S-19264T (=DSM 44701T), isolated from a smear-ripened cheese.</title>
        <authorList>
            <consortium name="US DOE Joint Genome Institute (JGI-PGF)"/>
            <person name="Walter F."/>
            <person name="Albersmeier A."/>
            <person name="Kalinowski J."/>
            <person name="Ruckert C."/>
        </authorList>
    </citation>
    <scope>NUCLEOTIDE SEQUENCE</scope>
    <source>
        <strain evidence="2">KCTC 42097</strain>
    </source>
</reference>
<reference evidence="2" key="2">
    <citation type="submission" date="2020-09" db="EMBL/GenBank/DDBJ databases">
        <authorList>
            <person name="Sun Q."/>
            <person name="Kim S."/>
        </authorList>
    </citation>
    <scope>NUCLEOTIDE SEQUENCE</scope>
    <source>
        <strain evidence="2">KCTC 42097</strain>
    </source>
</reference>
<evidence type="ECO:0000313" key="2">
    <source>
        <dbReference type="EMBL" id="GHC68114.1"/>
    </source>
</evidence>
<dbReference type="SUPFAM" id="SSF53448">
    <property type="entry name" value="Nucleotide-diphospho-sugar transferases"/>
    <property type="match status" value="2"/>
</dbReference>
<evidence type="ECO:0000313" key="3">
    <source>
        <dbReference type="Proteomes" id="UP000641137"/>
    </source>
</evidence>
<dbReference type="AlphaFoldDB" id="A0A8J3GHT7"/>
<name>A0A8J3GHT7_9HYPH</name>
<dbReference type="EMBL" id="BMZO01000003">
    <property type="protein sequence ID" value="GHC68114.1"/>
    <property type="molecule type" value="Genomic_DNA"/>
</dbReference>
<proteinExistence type="predicted"/>
<dbReference type="Gene3D" id="3.90.550.10">
    <property type="entry name" value="Spore Coat Polysaccharide Biosynthesis Protein SpsA, Chain A"/>
    <property type="match status" value="2"/>
</dbReference>
<dbReference type="RefSeq" id="WP_189489013.1">
    <property type="nucleotide sequence ID" value="NZ_JBHSPZ010000007.1"/>
</dbReference>
<comment type="caution">
    <text evidence="2">The sequence shown here is derived from an EMBL/GenBank/DDBJ whole genome shotgun (WGS) entry which is preliminary data.</text>
</comment>
<dbReference type="InterPro" id="IPR029044">
    <property type="entry name" value="Nucleotide-diphossugar_trans"/>
</dbReference>
<dbReference type="Proteomes" id="UP000641137">
    <property type="component" value="Unassembled WGS sequence"/>
</dbReference>
<sequence length="766" mass="86502">MQHFLRREQRLSLSGVNDLHLISKGEKADEWEIIGNDPQFLVDLTEPLLPGMYRMRLLGFSADDALMSPVLYFDRGEGFSEGDTISLRIRKIGASYQAAFELPAVTSRLRFDPGVTPGTFLLKDVTLRRISSSFHRLRRIVSTASNRMDTPRKAWNTASRSLDILRAEGVSGLMKEVERVSSSDGDNSSPGQRTYEEWIRLYDSFSPDDLRAMRDAAEKLEIQPLISVVMPTYNPPENLLVEAIESVRAQVYSNWQLCIADDCSTDPHVREVLTRYMQLDDRICVTFRETNGHISAASNSALEIVRGEWIALLDHDDILRPHALYEIVQEIARHPESALIYSDEDKISEAGDRFDPFFKPDFSLELLRSQNYFNHLTVHKTDNIRRIGGWRKGYEGSQDYDLNLRLIEGLHPDQIRHIPKILYHWRAVAGSTAASGSEKSYAYDAGFRALKDHAARIGEGADVVPIENLPFYNYRYAVPTPAPLVSLIIPTRDKVELVRGCVSSILEKTEYKNYEIIIVDNGSVEPETKEYFESLQSIENIHIIDYDKPFNYSAINNYAVQHSNGTIVGLINNDIEVISPGWLTEMVSLAVQPSIGCVGAKLYYGNDTVQHAGVVVGVGGVANHFHLGAKRYSDFGYFGRLRVRSNVTAVTGACLLIDKRKYLDIGGLDETNLKVAFNDVDLCLKSLEAGYLNVVTPFAELYHLESVSRGAEDTPEKKLRFSSEVEFMKLRWKDKLNNDAYYNLNFSLDSPDFSLAFPPRVRAIIL</sequence>
<gene>
    <name evidence="2" type="ORF">GCM10010136_12900</name>
</gene>
<organism evidence="2 3">
    <name type="scientific">Limoniibacter endophyticus</name>
    <dbReference type="NCBI Taxonomy" id="1565040"/>
    <lineage>
        <taxon>Bacteria</taxon>
        <taxon>Pseudomonadati</taxon>
        <taxon>Pseudomonadota</taxon>
        <taxon>Alphaproteobacteria</taxon>
        <taxon>Hyphomicrobiales</taxon>
        <taxon>Bartonellaceae</taxon>
        <taxon>Limoniibacter</taxon>
    </lineage>
</organism>
<dbReference type="Pfam" id="PF00535">
    <property type="entry name" value="Glycos_transf_2"/>
    <property type="match status" value="2"/>
</dbReference>
<feature type="domain" description="Glycosyltransferase 2-like" evidence="1">
    <location>
        <begin position="227"/>
        <end position="341"/>
    </location>
</feature>
<evidence type="ECO:0000259" key="1">
    <source>
        <dbReference type="Pfam" id="PF00535"/>
    </source>
</evidence>
<dbReference type="CDD" id="cd04184">
    <property type="entry name" value="GT2_RfbC_Mx_like"/>
    <property type="match status" value="1"/>
</dbReference>
<feature type="domain" description="Glycosyltransferase 2-like" evidence="1">
    <location>
        <begin position="486"/>
        <end position="651"/>
    </location>
</feature>
<dbReference type="PANTHER" id="PTHR43179:SF7">
    <property type="entry name" value="RHAMNOSYLTRANSFERASE WBBL"/>
    <property type="match status" value="1"/>
</dbReference>
<protein>
    <recommendedName>
        <fullName evidence="1">Glycosyltransferase 2-like domain-containing protein</fullName>
    </recommendedName>
</protein>
<keyword evidence="3" id="KW-1185">Reference proteome</keyword>